<organism evidence="2 3">
    <name type="scientific">Sphingobium yanoikuyae</name>
    <name type="common">Sphingomonas yanoikuyae</name>
    <dbReference type="NCBI Taxonomy" id="13690"/>
    <lineage>
        <taxon>Bacteria</taxon>
        <taxon>Pseudomonadati</taxon>
        <taxon>Pseudomonadota</taxon>
        <taxon>Alphaproteobacteria</taxon>
        <taxon>Sphingomonadales</taxon>
        <taxon>Sphingomonadaceae</taxon>
        <taxon>Sphingobium</taxon>
    </lineage>
</organism>
<evidence type="ECO:0000256" key="1">
    <source>
        <dbReference type="SAM" id="MobiDB-lite"/>
    </source>
</evidence>
<evidence type="ECO:0000313" key="2">
    <source>
        <dbReference type="EMBL" id="ATP19780.1"/>
    </source>
</evidence>
<name>A0A0J9D4A5_SPHYA</name>
<protein>
    <recommendedName>
        <fullName evidence="4">Helix-turn-helix domain-containing protein</fullName>
    </recommendedName>
</protein>
<reference evidence="2 3" key="1">
    <citation type="submission" date="2017-04" db="EMBL/GenBank/DDBJ databases">
        <title>Characterization, genome and methylation analysis of a phthalic acid esters degrading strain Sphingobium yanoikuyae SHJ.</title>
        <authorList>
            <person name="Feng L."/>
        </authorList>
    </citation>
    <scope>NUCLEOTIDE SEQUENCE [LARGE SCALE GENOMIC DNA]</scope>
    <source>
        <strain evidence="2 3">SHJ</strain>
    </source>
</reference>
<accession>A0A0J9D4A5</accession>
<feature type="compositionally biased region" description="Basic and acidic residues" evidence="1">
    <location>
        <begin position="133"/>
        <end position="148"/>
    </location>
</feature>
<dbReference type="Proteomes" id="UP000037029">
    <property type="component" value="Chromosome"/>
</dbReference>
<evidence type="ECO:0008006" key="4">
    <source>
        <dbReference type="Google" id="ProtNLM"/>
    </source>
</evidence>
<feature type="region of interest" description="Disordered" evidence="1">
    <location>
        <begin position="116"/>
        <end position="174"/>
    </location>
</feature>
<sequence>MHRGWQDNPIFDREEFSRRDAWAWLIEHAAWKPSRARIKGEMIDLDRGELCFAQRFLAEKWGWSKSRVDRFLKLLAAEGMIETRTKIGATSDHAAGQGQSIISICNYERYQAPEGIERGNVEPQNGATPGQQRTKEEEGKEYTSEDKSSSVVSPARTQKADPFPCPDDVDASDWNGLKANRKAKRAPLTEAAYRQIITKLDRWKQDGWPPGPIVACAAERGWTTVFETDEMKGRNHANDRNGGHRGYHQREPRVDGFTAALRRVGNDETDYSFAGNG</sequence>
<gene>
    <name evidence="2" type="ORF">BV87_16170</name>
</gene>
<feature type="compositionally biased region" description="Polar residues" evidence="1">
    <location>
        <begin position="122"/>
        <end position="132"/>
    </location>
</feature>
<feature type="region of interest" description="Disordered" evidence="1">
    <location>
        <begin position="233"/>
        <end position="255"/>
    </location>
</feature>
<proteinExistence type="predicted"/>
<evidence type="ECO:0000313" key="3">
    <source>
        <dbReference type="Proteomes" id="UP000037029"/>
    </source>
</evidence>
<dbReference type="AlphaFoldDB" id="A0A0J9D4A5"/>
<dbReference type="EMBL" id="CP020925">
    <property type="protein sequence ID" value="ATP19780.1"/>
    <property type="molecule type" value="Genomic_DNA"/>
</dbReference>
<feature type="compositionally biased region" description="Basic and acidic residues" evidence="1">
    <location>
        <begin position="233"/>
        <end position="254"/>
    </location>
</feature>